<reference evidence="4" key="1">
    <citation type="submission" date="2017-02" db="UniProtKB">
        <authorList>
            <consortium name="WormBaseParasite"/>
        </authorList>
    </citation>
    <scope>IDENTIFICATION</scope>
</reference>
<reference evidence="2 3" key="2">
    <citation type="submission" date="2018-11" db="EMBL/GenBank/DDBJ databases">
        <authorList>
            <consortium name="Pathogen Informatics"/>
        </authorList>
    </citation>
    <scope>NUCLEOTIDE SEQUENCE [LARGE SCALE GENOMIC DNA]</scope>
    <source>
        <strain evidence="2 3">Costa Rica</strain>
    </source>
</reference>
<dbReference type="OrthoDB" id="10045006at2759"/>
<proteinExistence type="inferred from homology"/>
<name>A0A0R3PFR9_ANGCS</name>
<dbReference type="WBParaSite" id="ACOC_0000305001-mRNA-1">
    <property type="protein sequence ID" value="ACOC_0000305001-mRNA-1"/>
    <property type="gene ID" value="ACOC_0000305001"/>
</dbReference>
<comment type="similarity">
    <text evidence="1">Belongs to the BtpA family.</text>
</comment>
<gene>
    <name evidence="2" type="ORF">ACOC_LOCUS3051</name>
</gene>
<dbReference type="OMA" id="ENFFDAP"/>
<evidence type="ECO:0000313" key="3">
    <source>
        <dbReference type="Proteomes" id="UP000267027"/>
    </source>
</evidence>
<keyword evidence="3" id="KW-1185">Reference proteome</keyword>
<protein>
    <submittedName>
        <fullName evidence="4">BtpA family membrane complex biogenesis protein</fullName>
    </submittedName>
</protein>
<dbReference type="PIRSF" id="PIRSF005956">
    <property type="entry name" value="BtpA"/>
    <property type="match status" value="1"/>
</dbReference>
<evidence type="ECO:0000256" key="1">
    <source>
        <dbReference type="ARBA" id="ARBA00006007"/>
    </source>
</evidence>
<evidence type="ECO:0000313" key="4">
    <source>
        <dbReference type="WBParaSite" id="ACOC_0000305001-mRNA-1"/>
    </source>
</evidence>
<accession>A0A0R3PFR9</accession>
<sequence>MTMQHNSQFSVIQFRSTQFLISSRFRTPLNKLSMSEILQLVRKETQIYARANVDGIIAENMHDLPYIKQPVGPEIISSMTVACQKDMLLGVQILAAANKEALAVARCTGFDLIRAECFVFAHVADEGWMDGCAGDLVRYSRSINADSIAIITDVKKKHSSHAVTGDLTVGEEARAAELFLSDGIVVTGRCTACAPDLGDIEVRSTCSLPIFVGSGVNVSNADQFVGVDAFIVGSDFKKDGKWMNELDIERVRSFMNRVNSFK</sequence>
<dbReference type="Pfam" id="PF03437">
    <property type="entry name" value="BtpA"/>
    <property type="match status" value="1"/>
</dbReference>
<dbReference type="EMBL" id="UYYA01000774">
    <property type="protein sequence ID" value="VDM54636.1"/>
    <property type="molecule type" value="Genomic_DNA"/>
</dbReference>
<dbReference type="STRING" id="334426.A0A0R3PFR9"/>
<dbReference type="PANTHER" id="PTHR21381:SF3">
    <property type="entry name" value="SGC REGION PROTEIN SGCQ-RELATED"/>
    <property type="match status" value="1"/>
</dbReference>
<dbReference type="InterPro" id="IPR005137">
    <property type="entry name" value="BtpA"/>
</dbReference>
<dbReference type="Proteomes" id="UP000267027">
    <property type="component" value="Unassembled WGS sequence"/>
</dbReference>
<dbReference type="PANTHER" id="PTHR21381">
    <property type="entry name" value="ZGC:162297"/>
    <property type="match status" value="1"/>
</dbReference>
<dbReference type="InterPro" id="IPR011060">
    <property type="entry name" value="RibuloseP-bd_barrel"/>
</dbReference>
<dbReference type="AlphaFoldDB" id="A0A0R3PFR9"/>
<evidence type="ECO:0000313" key="2">
    <source>
        <dbReference type="EMBL" id="VDM54636.1"/>
    </source>
</evidence>
<organism evidence="4">
    <name type="scientific">Angiostrongylus costaricensis</name>
    <name type="common">Nematode worm</name>
    <dbReference type="NCBI Taxonomy" id="334426"/>
    <lineage>
        <taxon>Eukaryota</taxon>
        <taxon>Metazoa</taxon>
        <taxon>Ecdysozoa</taxon>
        <taxon>Nematoda</taxon>
        <taxon>Chromadorea</taxon>
        <taxon>Rhabditida</taxon>
        <taxon>Rhabditina</taxon>
        <taxon>Rhabditomorpha</taxon>
        <taxon>Strongyloidea</taxon>
        <taxon>Metastrongylidae</taxon>
        <taxon>Angiostrongylus</taxon>
    </lineage>
</organism>
<dbReference type="SUPFAM" id="SSF51366">
    <property type="entry name" value="Ribulose-phoshate binding barrel"/>
    <property type="match status" value="1"/>
</dbReference>